<dbReference type="SUPFAM" id="SSF50249">
    <property type="entry name" value="Nucleic acid-binding proteins"/>
    <property type="match status" value="2"/>
</dbReference>
<organism evidence="10 11">
    <name type="scientific">Oryctes borbonicus</name>
    <dbReference type="NCBI Taxonomy" id="1629725"/>
    <lineage>
        <taxon>Eukaryota</taxon>
        <taxon>Metazoa</taxon>
        <taxon>Ecdysozoa</taxon>
        <taxon>Arthropoda</taxon>
        <taxon>Hexapoda</taxon>
        <taxon>Insecta</taxon>
        <taxon>Pterygota</taxon>
        <taxon>Neoptera</taxon>
        <taxon>Endopterygota</taxon>
        <taxon>Coleoptera</taxon>
        <taxon>Polyphaga</taxon>
        <taxon>Scarabaeiformia</taxon>
        <taxon>Scarabaeidae</taxon>
        <taxon>Dynastinae</taxon>
        <taxon>Oryctes</taxon>
    </lineage>
</organism>
<dbReference type="Pfam" id="PF00634">
    <property type="entry name" value="BRCA2"/>
    <property type="match status" value="1"/>
</dbReference>
<dbReference type="Gene3D" id="2.40.50.140">
    <property type="entry name" value="Nucleic acid-binding proteins"/>
    <property type="match status" value="2"/>
</dbReference>
<protein>
    <submittedName>
        <fullName evidence="10">Uncharacterized protein</fullName>
    </submittedName>
</protein>
<evidence type="ECO:0000256" key="6">
    <source>
        <dbReference type="SAM" id="Coils"/>
    </source>
</evidence>
<evidence type="ECO:0000256" key="7">
    <source>
        <dbReference type="SAM" id="MobiDB-lite"/>
    </source>
</evidence>
<dbReference type="CDD" id="cd04493">
    <property type="entry name" value="BRCA2DBD_OB1"/>
    <property type="match status" value="1"/>
</dbReference>
<evidence type="ECO:0000259" key="8">
    <source>
        <dbReference type="Pfam" id="PF09103"/>
    </source>
</evidence>
<dbReference type="GO" id="GO:0003677">
    <property type="term" value="F:DNA binding"/>
    <property type="evidence" value="ECO:0007669"/>
    <property type="project" value="UniProtKB-KW"/>
</dbReference>
<feature type="compositionally biased region" description="Basic residues" evidence="7">
    <location>
        <begin position="616"/>
        <end position="625"/>
    </location>
</feature>
<feature type="domain" description="BRCA2 OB1" evidence="8">
    <location>
        <begin position="1467"/>
        <end position="1576"/>
    </location>
</feature>
<keyword evidence="11" id="KW-1185">Reference proteome</keyword>
<evidence type="ECO:0000256" key="1">
    <source>
        <dbReference type="ARBA" id="ARBA00022737"/>
    </source>
</evidence>
<accession>A0A0T6BGF1</accession>
<keyword evidence="4" id="KW-0233">DNA recombination</keyword>
<evidence type="ECO:0000259" key="9">
    <source>
        <dbReference type="Pfam" id="PF09169"/>
    </source>
</evidence>
<feature type="compositionally biased region" description="Polar residues" evidence="7">
    <location>
        <begin position="44"/>
        <end position="62"/>
    </location>
</feature>
<evidence type="ECO:0000313" key="10">
    <source>
        <dbReference type="EMBL" id="KRT86337.1"/>
    </source>
</evidence>
<dbReference type="InterPro" id="IPR015525">
    <property type="entry name" value="BRCA2"/>
</dbReference>
<evidence type="ECO:0000313" key="11">
    <source>
        <dbReference type="Proteomes" id="UP000051574"/>
    </source>
</evidence>
<dbReference type="GO" id="GO:0006355">
    <property type="term" value="P:regulation of DNA-templated transcription"/>
    <property type="evidence" value="ECO:0007669"/>
    <property type="project" value="TreeGrafter"/>
</dbReference>
<feature type="region of interest" description="Disordered" evidence="7">
    <location>
        <begin position="38"/>
        <end position="62"/>
    </location>
</feature>
<dbReference type="PANTHER" id="PTHR11289:SF0">
    <property type="entry name" value="BREAST CANCER TYPE 2 SUSCEPTIBILITY PROTEIN"/>
    <property type="match status" value="1"/>
</dbReference>
<evidence type="ECO:0000256" key="2">
    <source>
        <dbReference type="ARBA" id="ARBA00022763"/>
    </source>
</evidence>
<dbReference type="InterPro" id="IPR002093">
    <property type="entry name" value="BRCA2_repeat"/>
</dbReference>
<dbReference type="Pfam" id="PF09103">
    <property type="entry name" value="BRCA-2_OB1"/>
    <property type="match status" value="1"/>
</dbReference>
<keyword evidence="3" id="KW-0238">DNA-binding</keyword>
<dbReference type="InterPro" id="IPR012340">
    <property type="entry name" value="NA-bd_OB-fold"/>
</dbReference>
<feature type="coiled-coil region" evidence="6">
    <location>
        <begin position="1280"/>
        <end position="1307"/>
    </location>
</feature>
<keyword evidence="1" id="KW-0677">Repeat</keyword>
<feature type="domain" description="Breast cancer type 2 susceptibility protein helical" evidence="9">
    <location>
        <begin position="1353"/>
        <end position="1463"/>
    </location>
</feature>
<sequence>MESLNSNELSNEILTEGPASPILNSSKINSRLYITKRKQKNKLKSTSQSLNDKQLNTNSTQDDTTIENRLKTIEVLGNERRKYYSEMCNKSSGIKTIQTAENKCNINLSAQQNFKSKNCESQRSYNIPQYIESFNVQTASGKKVEIPENIIAEHKYIFDDILNGDHLLNPVVLKYPIKGKMKVSKIPVFNRNTKFKNENDLGGARSIKDSKAKTINQQLSIMKKVASEELDDPFDLTASDKDNMLKSSSSDVTVIESVAENAMHVTNNKEILNEEQLSAKYHSSSDTMNKLYSNQKFEECSTSTNSLEICALRESERGDSELSMGMSQAMCNAIIKPSYYSNIKKITNQLIGITPDEFSEFSILDIINDDWSDTYFGENQIKNAILLDNRNNVANTTKIVDLDNEAIRTIDTVKITDNSNNNKHITTDEMSTTKQVGNSQLAKQATRSDVKSKKMSEFCNNYSNNSHLAITKLTKEDHKEPAGYETEQKLYDQQSIVSSKSLIHVSIPSYKYNHEDQLYSKNLIELHRNRNYTIHSEDSVSNLNYKSSHHTMQLRKRILKAQKKIINTDFIGFDKKTQNIANKKALAFAATLKEMEKQIFNTEAVIQEHSKESRKKEKKKKKHKPVLHDEKISEKEKDQSLLDKNKSDKKKRDKSKVNGVTEETPENSPKKIIQNEKTNKAIPHDHVSINSEQSCKKHKIHNKRKTTTTDKELVHENQNTNQIIEVSPNNKKFKIEIDCNSKFRINICCNGVPNIESGYGKDKSDREAIKFHTENVGINFKPIENFTVKTMFKSASGKDITTNKTFLADAEQKFEHIDSNFPNEEESSVQNTLAKITNTERNKKYNSINSPNANNKDKLIKKFMDKGHKLYSDMRKSDVSLNQEKMVEKVTDNDLNTNYQVNGNQDVTSNNNCGFKLASGKDMKISEKAMKNAQKMYREIEEISAKNLVKGNINDTSANQNVNNISPKLKRTKQKTRVLCSDINNCNLNDVIVTGKLTKNKNNAKHKDVSLKINQKQLDKNQPPVVEMTNFSRGFKSAGGKNINISPTALEKAKRLFDDTRPAGDSTHQTLLFSDIDNTCKAKTDSPEKHLTDSKIPYAQGDHTKFCMGDFQNDDSKMAPKQNDVGSTPVNASGSKRAFELLEDVVETVDCALERIKKTKLYKPSNVRRRLGISRCKQINISREKIHKAKRLFSYENFAETVRDLSVITSPKNCHIGASSTPIKENASQIADIRFYMNTVESEITPIKNQLPEKNNDTVITETAPIVIQDRTPGTLDDWYATVLKQITTLKDVLKDLENKKSCFEKQMSFVYYGSKEHRRQRAGVLYGKKASHTPKVPLKSIEINKDNNNVQDIMMSVTFQNADMIHFNSASSEYAGRTEDGAFIIPNAQNLVGLSEIEMAFRTMIGVEPTLIPDGWVANHYRLIVWKLASYERFFSGQLSGCLTLENIVQQLKYRYDREIDRAQRPAIRKILEKDDVSQKRMVLCVSSIIEVPKNGIELELTDGWYCIRTLIDNPLVAAVRRKKIKVGTKLIVCGAQLLNCDGCHPLQVTDFVKLKVTYNSTRRAIWDAKLGYQRCPEPFAIPLSSIHPNGGVIGCIKVHILRVYPIRYMEQIDDKKGTVTIYI</sequence>
<keyword evidence="6" id="KW-0175">Coiled coil</keyword>
<dbReference type="InterPro" id="IPR036315">
    <property type="entry name" value="BRCA2_hlx_sf"/>
</dbReference>
<dbReference type="PROSITE" id="PS50138">
    <property type="entry name" value="BRCA2_REPEAT"/>
    <property type="match status" value="2"/>
</dbReference>
<evidence type="ECO:0000256" key="4">
    <source>
        <dbReference type="ARBA" id="ARBA00023172"/>
    </source>
</evidence>
<feature type="compositionally biased region" description="Basic and acidic residues" evidence="7">
    <location>
        <begin position="626"/>
        <end position="646"/>
    </location>
</feature>
<dbReference type="GO" id="GO:0000724">
    <property type="term" value="P:double-strand break repair via homologous recombination"/>
    <property type="evidence" value="ECO:0007669"/>
    <property type="project" value="InterPro"/>
</dbReference>
<dbReference type="Proteomes" id="UP000051574">
    <property type="component" value="Unassembled WGS sequence"/>
</dbReference>
<gene>
    <name evidence="10" type="ORF">AMK59_2110</name>
</gene>
<dbReference type="PANTHER" id="PTHR11289">
    <property type="entry name" value="BREAST CANCER TYPE 2 SUSCEPTIBILITY PROTEIN BRCA2"/>
    <property type="match status" value="1"/>
</dbReference>
<keyword evidence="5" id="KW-0234">DNA repair</keyword>
<proteinExistence type="predicted"/>
<dbReference type="Pfam" id="PF09169">
    <property type="entry name" value="BRCA-2_helical"/>
    <property type="match status" value="1"/>
</dbReference>
<reference evidence="10 11" key="1">
    <citation type="submission" date="2015-09" db="EMBL/GenBank/DDBJ databases">
        <title>Draft genome of the scarab beetle Oryctes borbonicus.</title>
        <authorList>
            <person name="Meyer J.M."/>
            <person name="Markov G.V."/>
            <person name="Baskaran P."/>
            <person name="Herrmann M."/>
            <person name="Sommer R.J."/>
            <person name="Roedelsperger C."/>
        </authorList>
    </citation>
    <scope>NUCLEOTIDE SEQUENCE [LARGE SCALE GENOMIC DNA]</scope>
    <source>
        <strain evidence="10">OB123</strain>
        <tissue evidence="10">Whole animal</tissue>
    </source>
</reference>
<dbReference type="InterPro" id="IPR015252">
    <property type="entry name" value="BRCA2_hlx"/>
</dbReference>
<dbReference type="GO" id="GO:0005634">
    <property type="term" value="C:nucleus"/>
    <property type="evidence" value="ECO:0007669"/>
    <property type="project" value="TreeGrafter"/>
</dbReference>
<dbReference type="EMBL" id="LJIG01000603">
    <property type="protein sequence ID" value="KRT86337.1"/>
    <property type="molecule type" value="Genomic_DNA"/>
</dbReference>
<feature type="region of interest" description="Disordered" evidence="7">
    <location>
        <begin position="607"/>
        <end position="679"/>
    </location>
</feature>
<dbReference type="InterPro" id="IPR015187">
    <property type="entry name" value="BRCA2_OB_1"/>
</dbReference>
<comment type="caution">
    <text evidence="10">The sequence shown here is derived from an EMBL/GenBank/DDBJ whole genome shotgun (WGS) entry which is preliminary data.</text>
</comment>
<dbReference type="SUPFAM" id="SSF81872">
    <property type="entry name" value="BRCA2 helical domain"/>
    <property type="match status" value="1"/>
</dbReference>
<name>A0A0T6BGF1_9SCAR</name>
<evidence type="ECO:0000256" key="5">
    <source>
        <dbReference type="ARBA" id="ARBA00023204"/>
    </source>
</evidence>
<dbReference type="OrthoDB" id="21095at2759"/>
<keyword evidence="2" id="KW-0227">DNA damage</keyword>
<evidence type="ECO:0000256" key="3">
    <source>
        <dbReference type="ARBA" id="ARBA00023125"/>
    </source>
</evidence>